<keyword evidence="2" id="KW-1185">Reference proteome</keyword>
<dbReference type="OrthoDB" id="564694at2"/>
<evidence type="ECO:0000313" key="1">
    <source>
        <dbReference type="EMBL" id="RUT00852.1"/>
    </source>
</evidence>
<dbReference type="EMBL" id="RSCL01000022">
    <property type="protein sequence ID" value="RUT00852.1"/>
    <property type="molecule type" value="Genomic_DNA"/>
</dbReference>
<reference evidence="1" key="1">
    <citation type="submission" date="2018-12" db="EMBL/GenBank/DDBJ databases">
        <authorList>
            <person name="Will S."/>
            <person name="Neumann-Schaal M."/>
            <person name="Henke P."/>
        </authorList>
    </citation>
    <scope>NUCLEOTIDE SEQUENCE</scope>
    <source>
        <strain evidence="1">PCC 7102</strain>
    </source>
</reference>
<reference evidence="1" key="2">
    <citation type="journal article" date="2019" name="Genome Biol. Evol.">
        <title>Day and night: Metabolic profiles and evolutionary relationships of six axenic non-marine cyanobacteria.</title>
        <authorList>
            <person name="Will S.E."/>
            <person name="Henke P."/>
            <person name="Boedeker C."/>
            <person name="Huang S."/>
            <person name="Brinkmann H."/>
            <person name="Rohde M."/>
            <person name="Jarek M."/>
            <person name="Friedl T."/>
            <person name="Seufert S."/>
            <person name="Schumacher M."/>
            <person name="Overmann J."/>
            <person name="Neumann-Schaal M."/>
            <person name="Petersen J."/>
        </authorList>
    </citation>
    <scope>NUCLEOTIDE SEQUENCE [LARGE SCALE GENOMIC DNA]</scope>
    <source>
        <strain evidence="1">PCC 7102</strain>
    </source>
</reference>
<gene>
    <name evidence="1" type="ORF">DSM106972_072610</name>
</gene>
<protein>
    <submittedName>
        <fullName evidence="1">Uncharacterized protein</fullName>
    </submittedName>
</protein>
<accession>A0A433V431</accession>
<comment type="caution">
    <text evidence="1">The sequence shown here is derived from an EMBL/GenBank/DDBJ whole genome shotgun (WGS) entry which is preliminary data.</text>
</comment>
<organism evidence="1 2">
    <name type="scientific">Dulcicalothrix desertica PCC 7102</name>
    <dbReference type="NCBI Taxonomy" id="232991"/>
    <lineage>
        <taxon>Bacteria</taxon>
        <taxon>Bacillati</taxon>
        <taxon>Cyanobacteriota</taxon>
        <taxon>Cyanophyceae</taxon>
        <taxon>Nostocales</taxon>
        <taxon>Calotrichaceae</taxon>
        <taxon>Dulcicalothrix</taxon>
    </lineage>
</organism>
<sequence>MNQFAGRLQIESGQFWQWEKSRQINRHQRVDSVLVRDLNELEKKLTNEKK</sequence>
<evidence type="ECO:0000313" key="2">
    <source>
        <dbReference type="Proteomes" id="UP000271624"/>
    </source>
</evidence>
<dbReference type="AlphaFoldDB" id="A0A433V431"/>
<name>A0A433V431_9CYAN</name>
<proteinExistence type="predicted"/>
<dbReference type="Proteomes" id="UP000271624">
    <property type="component" value="Unassembled WGS sequence"/>
</dbReference>
<dbReference type="RefSeq" id="WP_158632941.1">
    <property type="nucleotide sequence ID" value="NZ_RSCL01000022.1"/>
</dbReference>